<gene>
    <name evidence="9" type="ORF">CMQ_964</name>
</gene>
<feature type="compositionally biased region" description="Polar residues" evidence="7">
    <location>
        <begin position="446"/>
        <end position="460"/>
    </location>
</feature>
<dbReference type="HOGENOM" id="CLU_007091_2_0_1"/>
<evidence type="ECO:0000259" key="8">
    <source>
        <dbReference type="PROSITE" id="PS50048"/>
    </source>
</evidence>
<dbReference type="PANTHER" id="PTHR31944:SF129">
    <property type="entry name" value="ASPYRIDONES CLUSTER REGULATOR APDR-RELATED"/>
    <property type="match status" value="1"/>
</dbReference>
<feature type="compositionally biased region" description="Low complexity" evidence="7">
    <location>
        <begin position="1"/>
        <end position="23"/>
    </location>
</feature>
<dbReference type="RefSeq" id="XP_014173518.1">
    <property type="nucleotide sequence ID" value="XM_014318043.1"/>
</dbReference>
<evidence type="ECO:0000256" key="2">
    <source>
        <dbReference type="ARBA" id="ARBA00022833"/>
    </source>
</evidence>
<dbReference type="Pfam" id="PF00172">
    <property type="entry name" value="Zn_clus"/>
    <property type="match status" value="1"/>
</dbReference>
<dbReference type="AlphaFoldDB" id="F0XCK1"/>
<dbReference type="InterPro" id="IPR007219">
    <property type="entry name" value="XnlR_reg_dom"/>
</dbReference>
<dbReference type="GeneID" id="25982101"/>
<dbReference type="GO" id="GO:0001228">
    <property type="term" value="F:DNA-binding transcription activator activity, RNA polymerase II-specific"/>
    <property type="evidence" value="ECO:0007669"/>
    <property type="project" value="TreeGrafter"/>
</dbReference>
<evidence type="ECO:0000313" key="10">
    <source>
        <dbReference type="Proteomes" id="UP000007796"/>
    </source>
</evidence>
<feature type="domain" description="Zn(2)-C6 fungal-type" evidence="8">
    <location>
        <begin position="36"/>
        <end position="65"/>
    </location>
</feature>
<keyword evidence="10" id="KW-1185">Reference proteome</keyword>
<dbReference type="OrthoDB" id="4337792at2759"/>
<protein>
    <submittedName>
        <fullName evidence="9">C6 zinc finger domain containing protein</fullName>
    </submittedName>
</protein>
<evidence type="ECO:0000313" key="9">
    <source>
        <dbReference type="EMBL" id="EFX04036.1"/>
    </source>
</evidence>
<dbReference type="PROSITE" id="PS50048">
    <property type="entry name" value="ZN2_CY6_FUNGAL_2"/>
    <property type="match status" value="1"/>
</dbReference>
<feature type="region of interest" description="Disordered" evidence="7">
    <location>
        <begin position="408"/>
        <end position="460"/>
    </location>
</feature>
<evidence type="ECO:0000256" key="5">
    <source>
        <dbReference type="ARBA" id="ARBA00023163"/>
    </source>
</evidence>
<keyword evidence="1" id="KW-0479">Metal-binding</keyword>
<feature type="compositionally biased region" description="Polar residues" evidence="7">
    <location>
        <begin position="417"/>
        <end position="435"/>
    </location>
</feature>
<dbReference type="InParanoid" id="F0XCK1"/>
<sequence length="870" mass="95574">MTEFRASVSASVSSSGPPASSPMSKPPRKRRRPAVVCAECRRRKIACDRKTPCGQCALHNVECVYVTGAVPPPYGRPVKAPTSPVLQPGSGPDWPDTDAADVKPSAESLDAVSFGEEASGEPERYAASMTDQPSRFGGRLAKTRLFGRTHWMHSMDQYTDIHALTIQGPQAAVPTLHKSLQISKRYARAIKDDYRTRIAAVKAGDPGWFKRPPRAVCDHLVALYFNAFECVFRVLHIPTFEEECRLYWEGGADADAVPDVFAVKLILVLALGSRFYDGYASLRDDLSFAVARAVKHLEVAACTPLDKRDLSMDMLQVYCLVIIARQTTAFDRGDDLVWFSTGSLQHMALGMGLHRDPSHFRSLSFFECEMRRRLWATVLELLVQSALDQGMPPLISIDDYDCLPPTNLDDIEIKGSPSENASSSEDGTTQASSNPYDGRIKDRRSSSSTTQGRPDTEFTQSSMQRLLLRSFPPRLKIARVMNSLKEVLPYGRVLQLSGELLEARRYTATTLRMARLMMESVTMDPREKDSFLRLRVLFYEVLTGRFHHSLHSPFARKSSGNTYYFSRRARIDTAVRLLCMSLSPAMGSRRLNSSRPPQDDDSRPRRPQPQQQGAGKAVDDPCLQLFIVGRGLVKCTFIDVHATVVIELILQLQEDFIPGADLSVTQRELYGTAQACQTLLEDRILAGETSVKGLIFFAGGMAQLEALMSGRPVRRDIADAMDRAAGQGIELLQDLASSRKVTLPDDAVDAPVDIPVAAPVVAPIDTSVASSVPASVATSVTASADAPMPHMPPMALPQEHMLNLIVAPTHNIVGPALYGEIDAGNVDIDAIGHFPSTDLSVTGSAGSWNGEYMVDPNWFYPYNDCVGASF</sequence>
<dbReference type="PROSITE" id="PS00463">
    <property type="entry name" value="ZN2_CY6_FUNGAL_1"/>
    <property type="match status" value="1"/>
</dbReference>
<dbReference type="SMART" id="SM00906">
    <property type="entry name" value="Fungal_trans"/>
    <property type="match status" value="1"/>
</dbReference>
<feature type="region of interest" description="Disordered" evidence="7">
    <location>
        <begin position="586"/>
        <end position="617"/>
    </location>
</feature>
<dbReference type="GO" id="GO:0000978">
    <property type="term" value="F:RNA polymerase II cis-regulatory region sequence-specific DNA binding"/>
    <property type="evidence" value="ECO:0007669"/>
    <property type="project" value="TreeGrafter"/>
</dbReference>
<dbReference type="Gene3D" id="4.10.240.10">
    <property type="entry name" value="Zn(2)-C6 fungal-type DNA-binding domain"/>
    <property type="match status" value="1"/>
</dbReference>
<evidence type="ECO:0000256" key="3">
    <source>
        <dbReference type="ARBA" id="ARBA00023015"/>
    </source>
</evidence>
<dbReference type="SMART" id="SM00066">
    <property type="entry name" value="GAL4"/>
    <property type="match status" value="1"/>
</dbReference>
<feature type="region of interest" description="Disordered" evidence="7">
    <location>
        <begin position="1"/>
        <end position="33"/>
    </location>
</feature>
<dbReference type="PANTHER" id="PTHR31944">
    <property type="entry name" value="HEME-RESPONSIVE ZINC FINGER TRANSCRIPTION FACTOR HAP1"/>
    <property type="match status" value="1"/>
</dbReference>
<dbReference type="GO" id="GO:0006351">
    <property type="term" value="P:DNA-templated transcription"/>
    <property type="evidence" value="ECO:0007669"/>
    <property type="project" value="InterPro"/>
</dbReference>
<evidence type="ECO:0000256" key="6">
    <source>
        <dbReference type="ARBA" id="ARBA00023242"/>
    </source>
</evidence>
<keyword evidence="4" id="KW-0238">DNA-binding</keyword>
<feature type="region of interest" description="Disordered" evidence="7">
    <location>
        <begin position="80"/>
        <end position="133"/>
    </location>
</feature>
<dbReference type="Pfam" id="PF04082">
    <property type="entry name" value="Fungal_trans"/>
    <property type="match status" value="1"/>
</dbReference>
<dbReference type="STRING" id="655863.F0XCK1"/>
<keyword evidence="6" id="KW-0539">Nucleus</keyword>
<keyword evidence="2" id="KW-0862">Zinc</keyword>
<dbReference type="GO" id="GO:0008270">
    <property type="term" value="F:zinc ion binding"/>
    <property type="evidence" value="ECO:0007669"/>
    <property type="project" value="InterPro"/>
</dbReference>
<organism evidence="10">
    <name type="scientific">Grosmannia clavigera (strain kw1407 / UAMH 11150)</name>
    <name type="common">Blue stain fungus</name>
    <name type="synonym">Graphiocladiella clavigera</name>
    <dbReference type="NCBI Taxonomy" id="655863"/>
    <lineage>
        <taxon>Eukaryota</taxon>
        <taxon>Fungi</taxon>
        <taxon>Dikarya</taxon>
        <taxon>Ascomycota</taxon>
        <taxon>Pezizomycotina</taxon>
        <taxon>Sordariomycetes</taxon>
        <taxon>Sordariomycetidae</taxon>
        <taxon>Ophiostomatales</taxon>
        <taxon>Ophiostomataceae</taxon>
        <taxon>Leptographium</taxon>
    </lineage>
</organism>
<dbReference type="CDD" id="cd00067">
    <property type="entry name" value="GAL4"/>
    <property type="match status" value="1"/>
</dbReference>
<dbReference type="InterPro" id="IPR001138">
    <property type="entry name" value="Zn2Cys6_DnaBD"/>
</dbReference>
<dbReference type="CDD" id="cd12148">
    <property type="entry name" value="fungal_TF_MHR"/>
    <property type="match status" value="1"/>
</dbReference>
<dbReference type="GO" id="GO:0005634">
    <property type="term" value="C:nucleus"/>
    <property type="evidence" value="ECO:0007669"/>
    <property type="project" value="TreeGrafter"/>
</dbReference>
<evidence type="ECO:0000256" key="7">
    <source>
        <dbReference type="SAM" id="MobiDB-lite"/>
    </source>
</evidence>
<dbReference type="eggNOG" id="ENOG502SMG3">
    <property type="taxonomic scope" value="Eukaryota"/>
</dbReference>
<dbReference type="InterPro" id="IPR051430">
    <property type="entry name" value="Fungal_TF_Env_Response"/>
</dbReference>
<keyword evidence="3" id="KW-0805">Transcription regulation</keyword>
<proteinExistence type="predicted"/>
<evidence type="ECO:0000256" key="4">
    <source>
        <dbReference type="ARBA" id="ARBA00023125"/>
    </source>
</evidence>
<dbReference type="InterPro" id="IPR036864">
    <property type="entry name" value="Zn2-C6_fun-type_DNA-bd_sf"/>
</dbReference>
<dbReference type="Proteomes" id="UP000007796">
    <property type="component" value="Unassembled WGS sequence"/>
</dbReference>
<dbReference type="SUPFAM" id="SSF57701">
    <property type="entry name" value="Zn2/Cys6 DNA-binding domain"/>
    <property type="match status" value="1"/>
</dbReference>
<accession>F0XCK1</accession>
<keyword evidence="5" id="KW-0804">Transcription</keyword>
<evidence type="ECO:0000256" key="1">
    <source>
        <dbReference type="ARBA" id="ARBA00022723"/>
    </source>
</evidence>
<name>F0XCK1_GROCL</name>
<reference evidence="9 10" key="1">
    <citation type="journal article" date="2011" name="Proc. Natl. Acad. Sci. U.S.A.">
        <title>Genome and transcriptome analyses of the mountain pine beetle-fungal symbiont Grosmannia clavigera, a lodgepole pine pathogen.</title>
        <authorList>
            <person name="DiGuistini S."/>
            <person name="Wang Y."/>
            <person name="Liao N.Y."/>
            <person name="Taylor G."/>
            <person name="Tanguay P."/>
            <person name="Feau N."/>
            <person name="Henrissat B."/>
            <person name="Chan S.K."/>
            <person name="Hesse-Orce U."/>
            <person name="Alamouti S.M."/>
            <person name="Tsui C.K.M."/>
            <person name="Docking R.T."/>
            <person name="Levasseur A."/>
            <person name="Haridas S."/>
            <person name="Robertson G."/>
            <person name="Birol I."/>
            <person name="Holt R.A."/>
            <person name="Marra M.A."/>
            <person name="Hamelin R.C."/>
            <person name="Hirst M."/>
            <person name="Jones S.J.M."/>
            <person name="Bohlmann J."/>
            <person name="Breuil C."/>
        </authorList>
    </citation>
    <scope>NUCLEOTIDE SEQUENCE [LARGE SCALE GENOMIC DNA]</scope>
    <source>
        <strain evidence="10">kw1407 / UAMH 11150</strain>
    </source>
</reference>
<dbReference type="EMBL" id="GL629765">
    <property type="protein sequence ID" value="EFX04036.1"/>
    <property type="molecule type" value="Genomic_DNA"/>
</dbReference>